<dbReference type="InterPro" id="IPR011250">
    <property type="entry name" value="OMP/PagP_B-barrel"/>
</dbReference>
<dbReference type="EMBL" id="JASHIF010000012">
    <property type="protein sequence ID" value="MDI9860755.1"/>
    <property type="molecule type" value="Genomic_DNA"/>
</dbReference>
<sequence>MKKNLIKTFFLAFILLINQTIGIAQHRVHLKNGSQIVGKLLKSDASSVSIQTIDQSIWVFTNSEIQRVDTLGQNFGKATYKRKGFVNYTELGPLAMSNRASNGVTTSAFSFQTTNGYRFNPLLYLGVGVGADLYAVQTFVPVVLSVRGDLSTTSAKIPFYFVEGGYSINATSNDVPTIKYQGGATFAVGLGIKLLFQENNGFLLGLGYRYQESSVTEKLQKSTEVFNRLSIRVGFSF</sequence>
<dbReference type="Proteomes" id="UP001236507">
    <property type="component" value="Unassembled WGS sequence"/>
</dbReference>
<organism evidence="1 2">
    <name type="scientific">Flectobacillus roseus</name>
    <dbReference type="NCBI Taxonomy" id="502259"/>
    <lineage>
        <taxon>Bacteria</taxon>
        <taxon>Pseudomonadati</taxon>
        <taxon>Bacteroidota</taxon>
        <taxon>Cytophagia</taxon>
        <taxon>Cytophagales</taxon>
        <taxon>Flectobacillaceae</taxon>
        <taxon>Flectobacillus</taxon>
    </lineage>
</organism>
<reference evidence="1 2" key="1">
    <citation type="submission" date="2023-05" db="EMBL/GenBank/DDBJ databases">
        <title>Novel species of genus Flectobacillus isolated from stream in China.</title>
        <authorList>
            <person name="Lu H."/>
        </authorList>
    </citation>
    <scope>NUCLEOTIDE SEQUENCE [LARGE SCALE GENOMIC DNA]</scope>
    <source>
        <strain evidence="1 2">KCTC 42575</strain>
    </source>
</reference>
<proteinExistence type="predicted"/>
<evidence type="ECO:0000313" key="1">
    <source>
        <dbReference type="EMBL" id="MDI9860755.1"/>
    </source>
</evidence>
<name>A0ABT6YB38_9BACT</name>
<evidence type="ECO:0000313" key="2">
    <source>
        <dbReference type="Proteomes" id="UP001236507"/>
    </source>
</evidence>
<comment type="caution">
    <text evidence="1">The sequence shown here is derived from an EMBL/GenBank/DDBJ whole genome shotgun (WGS) entry which is preliminary data.</text>
</comment>
<keyword evidence="2" id="KW-1185">Reference proteome</keyword>
<gene>
    <name evidence="1" type="ORF">QM524_16180</name>
</gene>
<accession>A0ABT6YB38</accession>
<dbReference type="RefSeq" id="WP_283345370.1">
    <property type="nucleotide sequence ID" value="NZ_JASHIF010000012.1"/>
</dbReference>
<dbReference type="SUPFAM" id="SSF56925">
    <property type="entry name" value="OMPA-like"/>
    <property type="match status" value="1"/>
</dbReference>
<protein>
    <recommendedName>
        <fullName evidence="3">Outer membrane protein beta-barrel domain-containing protein</fullName>
    </recommendedName>
</protein>
<evidence type="ECO:0008006" key="3">
    <source>
        <dbReference type="Google" id="ProtNLM"/>
    </source>
</evidence>